<keyword evidence="10" id="KW-1185">Reference proteome</keyword>
<dbReference type="Gene3D" id="2.30.29.30">
    <property type="entry name" value="Pleckstrin-homology domain (PH domain)/Phosphotyrosine-binding domain (PTB)"/>
    <property type="match status" value="1"/>
</dbReference>
<keyword evidence="5" id="KW-0460">Magnesium</keyword>
<dbReference type="PRINTS" id="PR00008">
    <property type="entry name" value="DAGPEDOMAIN"/>
</dbReference>
<dbReference type="OrthoDB" id="10252171at2759"/>
<feature type="compositionally biased region" description="Low complexity" evidence="6">
    <location>
        <begin position="28"/>
        <end position="37"/>
    </location>
</feature>
<feature type="region of interest" description="Disordered" evidence="6">
    <location>
        <begin position="20"/>
        <end position="42"/>
    </location>
</feature>
<evidence type="ECO:0000256" key="3">
    <source>
        <dbReference type="ARBA" id="ARBA00022723"/>
    </source>
</evidence>
<comment type="cofactor">
    <cofactor evidence="1">
        <name>Mg(2+)</name>
        <dbReference type="ChEBI" id="CHEBI:18420"/>
    </cofactor>
</comment>
<evidence type="ECO:0000259" key="7">
    <source>
        <dbReference type="PROSITE" id="PS50003"/>
    </source>
</evidence>
<dbReference type="Pfam" id="PF00130">
    <property type="entry name" value="C1_1"/>
    <property type="match status" value="1"/>
</dbReference>
<name>A0A7R9L2E3_9ACAR</name>
<dbReference type="InterPro" id="IPR001849">
    <property type="entry name" value="PH_domain"/>
</dbReference>
<dbReference type="InterPro" id="IPR002219">
    <property type="entry name" value="PKC_DAG/PE"/>
</dbReference>
<evidence type="ECO:0000256" key="5">
    <source>
        <dbReference type="ARBA" id="ARBA00022842"/>
    </source>
</evidence>
<protein>
    <recommendedName>
        <fullName evidence="11">Protein kinase C</fullName>
    </recommendedName>
</protein>
<dbReference type="CDD" id="cd20796">
    <property type="entry name" value="C1_PKD_rpt2"/>
    <property type="match status" value="1"/>
</dbReference>
<dbReference type="InterPro" id="IPR011993">
    <property type="entry name" value="PH-like_dom_sf"/>
</dbReference>
<dbReference type="InterPro" id="IPR046349">
    <property type="entry name" value="C1-like_sf"/>
</dbReference>
<feature type="domain" description="PH" evidence="7">
    <location>
        <begin position="185"/>
        <end position="284"/>
    </location>
</feature>
<dbReference type="PROSITE" id="PS00479">
    <property type="entry name" value="ZF_DAG_PE_1"/>
    <property type="match status" value="1"/>
</dbReference>
<dbReference type="AlphaFoldDB" id="A0A7R9L2E3"/>
<keyword evidence="2" id="KW-0597">Phosphoprotein</keyword>
<organism evidence="9">
    <name type="scientific">Medioppia subpectinata</name>
    <dbReference type="NCBI Taxonomy" id="1979941"/>
    <lineage>
        <taxon>Eukaryota</taxon>
        <taxon>Metazoa</taxon>
        <taxon>Ecdysozoa</taxon>
        <taxon>Arthropoda</taxon>
        <taxon>Chelicerata</taxon>
        <taxon>Arachnida</taxon>
        <taxon>Acari</taxon>
        <taxon>Acariformes</taxon>
        <taxon>Sarcoptiformes</taxon>
        <taxon>Oribatida</taxon>
        <taxon>Brachypylina</taxon>
        <taxon>Oppioidea</taxon>
        <taxon>Oppiidae</taxon>
        <taxon>Medioppia</taxon>
    </lineage>
</organism>
<dbReference type="PANTHER" id="PTHR22968:SF24">
    <property type="entry name" value="SERINE_THREONINE-PROTEIN KINASE"/>
    <property type="match status" value="1"/>
</dbReference>
<evidence type="ECO:0000256" key="4">
    <source>
        <dbReference type="ARBA" id="ARBA00022833"/>
    </source>
</evidence>
<dbReference type="GO" id="GO:0004697">
    <property type="term" value="F:diacylglycerol-dependent serine/threonine kinase activity"/>
    <property type="evidence" value="ECO:0007669"/>
    <property type="project" value="UniProtKB-EC"/>
</dbReference>
<dbReference type="SMART" id="SM00109">
    <property type="entry name" value="C1"/>
    <property type="match status" value="1"/>
</dbReference>
<evidence type="ECO:0000256" key="6">
    <source>
        <dbReference type="SAM" id="MobiDB-lite"/>
    </source>
</evidence>
<proteinExistence type="predicted"/>
<dbReference type="PROSITE" id="PS50003">
    <property type="entry name" value="PH_DOMAIN"/>
    <property type="match status" value="1"/>
</dbReference>
<dbReference type="GO" id="GO:0005829">
    <property type="term" value="C:cytosol"/>
    <property type="evidence" value="ECO:0007669"/>
    <property type="project" value="TreeGrafter"/>
</dbReference>
<dbReference type="Gene3D" id="3.30.60.20">
    <property type="match status" value="1"/>
</dbReference>
<dbReference type="GO" id="GO:0016020">
    <property type="term" value="C:membrane"/>
    <property type="evidence" value="ECO:0007669"/>
    <property type="project" value="UniProtKB-SubCell"/>
</dbReference>
<dbReference type="Proteomes" id="UP000759131">
    <property type="component" value="Unassembled WGS sequence"/>
</dbReference>
<dbReference type="Pfam" id="PF00169">
    <property type="entry name" value="PH"/>
    <property type="match status" value="1"/>
</dbReference>
<evidence type="ECO:0000313" key="10">
    <source>
        <dbReference type="Proteomes" id="UP000759131"/>
    </source>
</evidence>
<evidence type="ECO:0000259" key="8">
    <source>
        <dbReference type="PROSITE" id="PS50081"/>
    </source>
</evidence>
<gene>
    <name evidence="9" type="ORF">OSB1V03_LOCUS13118</name>
</gene>
<evidence type="ECO:0008006" key="11">
    <source>
        <dbReference type="Google" id="ProtNLM"/>
    </source>
</evidence>
<evidence type="ECO:0000313" key="9">
    <source>
        <dbReference type="EMBL" id="CAD7632716.1"/>
    </source>
</evidence>
<dbReference type="CDD" id="cd01239">
    <property type="entry name" value="PH_PKD"/>
    <property type="match status" value="1"/>
</dbReference>
<evidence type="ECO:0000256" key="1">
    <source>
        <dbReference type="ARBA" id="ARBA00001946"/>
    </source>
</evidence>
<keyword evidence="4" id="KW-0862">Zinc</keyword>
<evidence type="ECO:0000256" key="2">
    <source>
        <dbReference type="ARBA" id="ARBA00022553"/>
    </source>
</evidence>
<feature type="domain" description="Phorbol-ester/DAG-type" evidence="8">
    <location>
        <begin position="57"/>
        <end position="107"/>
    </location>
</feature>
<dbReference type="SUPFAM" id="SSF50729">
    <property type="entry name" value="PH domain-like"/>
    <property type="match status" value="1"/>
</dbReference>
<dbReference type="PANTHER" id="PTHR22968">
    <property type="entry name" value="PROTEIN KINASE C, MU"/>
    <property type="match status" value="1"/>
</dbReference>
<sequence length="347" mass="39430">MLFMSVISKLEEKFLSISTSPGRDRRFSSTSTSTTSSVQSGRPAWVDKELAGRIRVPHTFVVHSYKLPTVCQHCKKLLKGLFRQGLQCKDCKFNVHKKCMTKIPKDCAGEAPIEYGENPDDDSLEKDDDKIESDLESDCYYEKGNGSQEEDIQTKLQAVTETSSNNIPLMRIVQSVKHVKRRGSKVLKEGWVSHYTNKDSSRKKHYWRLDTKAITMFQNEGSSKYYKELPLPEISLINWNRLQSQTNSVSQYCFEIITANVTYFVGEEAEIAKTWETAIRQALMPMTPNTHDIRYQSGQQIQSGHPSDHNSSLDISYQYQIFPDEVLGSGQFGIVYGGVHKTSGRSV</sequence>
<dbReference type="SMART" id="SM00233">
    <property type="entry name" value="PH"/>
    <property type="match status" value="1"/>
</dbReference>
<dbReference type="InterPro" id="IPR020454">
    <property type="entry name" value="DAG/PE-bd"/>
</dbReference>
<keyword evidence="3" id="KW-0479">Metal-binding</keyword>
<dbReference type="PROSITE" id="PS50081">
    <property type="entry name" value="ZF_DAG_PE_2"/>
    <property type="match status" value="1"/>
</dbReference>
<dbReference type="FunFam" id="3.30.60.20:FF:000007">
    <property type="entry name" value="Serine/threonine-protein kinase"/>
    <property type="match status" value="1"/>
</dbReference>
<dbReference type="EMBL" id="CAJPIZ010011431">
    <property type="protein sequence ID" value="CAG2113146.1"/>
    <property type="molecule type" value="Genomic_DNA"/>
</dbReference>
<dbReference type="GO" id="GO:0007200">
    <property type="term" value="P:phospholipase C-activating G protein-coupled receptor signaling pathway"/>
    <property type="evidence" value="ECO:0007669"/>
    <property type="project" value="TreeGrafter"/>
</dbReference>
<feature type="non-terminal residue" evidence="9">
    <location>
        <position position="1"/>
    </location>
</feature>
<dbReference type="EMBL" id="OC866006">
    <property type="protein sequence ID" value="CAD7632716.1"/>
    <property type="molecule type" value="Genomic_DNA"/>
</dbReference>
<accession>A0A7R9L2E3</accession>
<dbReference type="GO" id="GO:0008270">
    <property type="term" value="F:zinc ion binding"/>
    <property type="evidence" value="ECO:0007669"/>
    <property type="project" value="UniProtKB-KW"/>
</dbReference>
<dbReference type="SUPFAM" id="SSF57889">
    <property type="entry name" value="Cysteine-rich domain"/>
    <property type="match status" value="1"/>
</dbReference>
<reference evidence="9" key="1">
    <citation type="submission" date="2020-11" db="EMBL/GenBank/DDBJ databases">
        <authorList>
            <person name="Tran Van P."/>
        </authorList>
    </citation>
    <scope>NUCLEOTIDE SEQUENCE</scope>
</reference>
<dbReference type="GO" id="GO:0035556">
    <property type="term" value="P:intracellular signal transduction"/>
    <property type="evidence" value="ECO:0007669"/>
    <property type="project" value="TreeGrafter"/>
</dbReference>